<dbReference type="InterPro" id="IPR018968">
    <property type="entry name" value="Phasin"/>
</dbReference>
<dbReference type="EMBL" id="JAQQEZ010000007">
    <property type="protein sequence ID" value="MFM0001916.1"/>
    <property type="molecule type" value="Genomic_DNA"/>
</dbReference>
<keyword evidence="3" id="KW-1185">Reference proteome</keyword>
<feature type="domain" description="Phasin" evidence="1">
    <location>
        <begin position="28"/>
        <end position="105"/>
    </location>
</feature>
<evidence type="ECO:0000313" key="2">
    <source>
        <dbReference type="EMBL" id="MFM0001916.1"/>
    </source>
</evidence>
<dbReference type="Pfam" id="PF09361">
    <property type="entry name" value="Phasin_2"/>
    <property type="match status" value="1"/>
</dbReference>
<organism evidence="2 3">
    <name type="scientific">Paraburkholderia dipogonis</name>
    <dbReference type="NCBI Taxonomy" id="1211383"/>
    <lineage>
        <taxon>Bacteria</taxon>
        <taxon>Pseudomonadati</taxon>
        <taxon>Pseudomonadota</taxon>
        <taxon>Betaproteobacteria</taxon>
        <taxon>Burkholderiales</taxon>
        <taxon>Burkholderiaceae</taxon>
        <taxon>Paraburkholderia</taxon>
    </lineage>
</organism>
<gene>
    <name evidence="2" type="ORF">PQR57_12880</name>
</gene>
<proteinExistence type="predicted"/>
<dbReference type="InterPro" id="IPR010127">
    <property type="entry name" value="Phasin_subfam-1"/>
</dbReference>
<protein>
    <submittedName>
        <fullName evidence="2">Phasin family protein</fullName>
    </submittedName>
</protein>
<accession>A0ABW9APF3</accession>
<comment type="caution">
    <text evidence="2">The sequence shown here is derived from an EMBL/GenBank/DDBJ whole genome shotgun (WGS) entry which is preliminary data.</text>
</comment>
<evidence type="ECO:0000313" key="3">
    <source>
        <dbReference type="Proteomes" id="UP001629230"/>
    </source>
</evidence>
<sequence>MHAATLNYSPLFRRDTDLPGAFDGMACAVAGLEKLVELNVQTVKTSLREQEVLAGAALSSRSLNEVIELQSQQLPAALKKTFAYWRHVQEIAVETGGGLASVMQTSFQSLVTTLQAPVDIATSAASEQGRTSRLLSTYPARATAGTPAAIVNSSGRKISDNESGGSFH</sequence>
<name>A0ABW9APF3_9BURK</name>
<reference evidence="2 3" key="1">
    <citation type="journal article" date="2024" name="Chem. Sci.">
        <title>Discovery of megapolipeptins by genome mining of a Burkholderiales bacteria collection.</title>
        <authorList>
            <person name="Paulo B.S."/>
            <person name="Recchia M.J.J."/>
            <person name="Lee S."/>
            <person name="Fergusson C.H."/>
            <person name="Romanowski S.B."/>
            <person name="Hernandez A."/>
            <person name="Krull N."/>
            <person name="Liu D.Y."/>
            <person name="Cavanagh H."/>
            <person name="Bos A."/>
            <person name="Gray C.A."/>
            <person name="Murphy B.T."/>
            <person name="Linington R.G."/>
            <person name="Eustaquio A.S."/>
        </authorList>
    </citation>
    <scope>NUCLEOTIDE SEQUENCE [LARGE SCALE GENOMIC DNA]</scope>
    <source>
        <strain evidence="2 3">RL17-350-BIC-A</strain>
    </source>
</reference>
<dbReference type="RefSeq" id="WP_408177353.1">
    <property type="nucleotide sequence ID" value="NZ_JAQQEZ010000007.1"/>
</dbReference>
<dbReference type="NCBIfam" id="TIGR01841">
    <property type="entry name" value="phasin"/>
    <property type="match status" value="1"/>
</dbReference>
<evidence type="ECO:0000259" key="1">
    <source>
        <dbReference type="Pfam" id="PF09361"/>
    </source>
</evidence>
<dbReference type="Proteomes" id="UP001629230">
    <property type="component" value="Unassembled WGS sequence"/>
</dbReference>